<dbReference type="Pfam" id="PF23856">
    <property type="entry name" value="DUF7219"/>
    <property type="match status" value="1"/>
</dbReference>
<gene>
    <name evidence="1" type="ORF">C1752_02310</name>
</gene>
<dbReference type="EMBL" id="PQWO01000006">
    <property type="protein sequence ID" value="PZD73371.1"/>
    <property type="molecule type" value="Genomic_DNA"/>
</dbReference>
<name>A0A2W1JXL3_9CYAN</name>
<proteinExistence type="predicted"/>
<dbReference type="AlphaFoldDB" id="A0A2W1JXL3"/>
<dbReference type="RefSeq" id="WP_110986268.1">
    <property type="nucleotide sequence ID" value="NZ_CAWNWM010000006.1"/>
</dbReference>
<sequence length="72" mass="8295">MILDDFLYPHHQNESQADPIARAFDEKLEDFAQQVSYTCNLEVGGKLSPKDAYERLGNLWQQLQAQKEELGI</sequence>
<dbReference type="OrthoDB" id="426986at2"/>
<evidence type="ECO:0000313" key="2">
    <source>
        <dbReference type="Proteomes" id="UP000248857"/>
    </source>
</evidence>
<dbReference type="InterPro" id="IPR055643">
    <property type="entry name" value="DUF7219"/>
</dbReference>
<reference evidence="1 2" key="1">
    <citation type="journal article" date="2018" name="Sci. Rep.">
        <title>A novel species of the marine cyanobacterium Acaryochloris with a unique pigment content and lifestyle.</title>
        <authorList>
            <person name="Partensky F."/>
            <person name="Six C."/>
            <person name="Ratin M."/>
            <person name="Garczarek L."/>
            <person name="Vaulot D."/>
            <person name="Probert I."/>
            <person name="Calteau A."/>
            <person name="Gourvil P."/>
            <person name="Marie D."/>
            <person name="Grebert T."/>
            <person name="Bouchier C."/>
            <person name="Le Panse S."/>
            <person name="Gachenot M."/>
            <person name="Rodriguez F."/>
            <person name="Garrido J.L."/>
        </authorList>
    </citation>
    <scope>NUCLEOTIDE SEQUENCE [LARGE SCALE GENOMIC DNA]</scope>
    <source>
        <strain evidence="1 2">RCC1774</strain>
    </source>
</reference>
<accession>A0A2W1JXL3</accession>
<protein>
    <submittedName>
        <fullName evidence="1">Uncharacterized protein</fullName>
    </submittedName>
</protein>
<organism evidence="1 2">
    <name type="scientific">Acaryochloris thomasi RCC1774</name>
    <dbReference type="NCBI Taxonomy" id="1764569"/>
    <lineage>
        <taxon>Bacteria</taxon>
        <taxon>Bacillati</taxon>
        <taxon>Cyanobacteriota</taxon>
        <taxon>Cyanophyceae</taxon>
        <taxon>Acaryochloridales</taxon>
        <taxon>Acaryochloridaceae</taxon>
        <taxon>Acaryochloris</taxon>
        <taxon>Acaryochloris thomasi</taxon>
    </lineage>
</organism>
<keyword evidence="2" id="KW-1185">Reference proteome</keyword>
<dbReference type="Proteomes" id="UP000248857">
    <property type="component" value="Unassembled WGS sequence"/>
</dbReference>
<comment type="caution">
    <text evidence="1">The sequence shown here is derived from an EMBL/GenBank/DDBJ whole genome shotgun (WGS) entry which is preliminary data.</text>
</comment>
<evidence type="ECO:0000313" key="1">
    <source>
        <dbReference type="EMBL" id="PZD73371.1"/>
    </source>
</evidence>